<evidence type="ECO:0000256" key="3">
    <source>
        <dbReference type="ARBA" id="ARBA00012438"/>
    </source>
</evidence>
<evidence type="ECO:0000256" key="4">
    <source>
        <dbReference type="ARBA" id="ARBA00022553"/>
    </source>
</evidence>
<dbReference type="SMART" id="SM00388">
    <property type="entry name" value="HisKA"/>
    <property type="match status" value="1"/>
</dbReference>
<evidence type="ECO:0000259" key="14">
    <source>
        <dbReference type="PROSITE" id="PS50885"/>
    </source>
</evidence>
<dbReference type="Pfam" id="PF00512">
    <property type="entry name" value="HisKA"/>
    <property type="match status" value="1"/>
</dbReference>
<dbReference type="Pfam" id="PF02518">
    <property type="entry name" value="HATPase_c"/>
    <property type="match status" value="1"/>
</dbReference>
<protein>
    <recommendedName>
        <fullName evidence="3">histidine kinase</fullName>
        <ecNumber evidence="3">2.7.13.3</ecNumber>
    </recommendedName>
</protein>
<keyword evidence="5" id="KW-0808">Transferase</keyword>
<dbReference type="CDD" id="cd00082">
    <property type="entry name" value="HisKA"/>
    <property type="match status" value="1"/>
</dbReference>
<comment type="subcellular location">
    <subcellularLocation>
        <location evidence="2">Cell membrane</location>
    </subcellularLocation>
</comment>
<organism evidence="15 16">
    <name type="scientific">Longimycelium tulufanense</name>
    <dbReference type="NCBI Taxonomy" id="907463"/>
    <lineage>
        <taxon>Bacteria</taxon>
        <taxon>Bacillati</taxon>
        <taxon>Actinomycetota</taxon>
        <taxon>Actinomycetes</taxon>
        <taxon>Pseudonocardiales</taxon>
        <taxon>Pseudonocardiaceae</taxon>
        <taxon>Longimycelium</taxon>
    </lineage>
</organism>
<comment type="caution">
    <text evidence="15">The sequence shown here is derived from an EMBL/GenBank/DDBJ whole genome shotgun (WGS) entry which is preliminary data.</text>
</comment>
<reference evidence="15" key="1">
    <citation type="journal article" date="2014" name="Int. J. Syst. Evol. Microbiol.">
        <title>Complete genome sequence of Corynebacterium casei LMG S-19264T (=DSM 44701T), isolated from a smear-ripened cheese.</title>
        <authorList>
            <consortium name="US DOE Joint Genome Institute (JGI-PGF)"/>
            <person name="Walter F."/>
            <person name="Albersmeier A."/>
            <person name="Kalinowski J."/>
            <person name="Ruckert C."/>
        </authorList>
    </citation>
    <scope>NUCLEOTIDE SEQUENCE</scope>
    <source>
        <strain evidence="15">CGMCC 4.5737</strain>
    </source>
</reference>
<dbReference type="SMART" id="SM00304">
    <property type="entry name" value="HAMP"/>
    <property type="match status" value="1"/>
</dbReference>
<evidence type="ECO:0000256" key="1">
    <source>
        <dbReference type="ARBA" id="ARBA00000085"/>
    </source>
</evidence>
<feature type="transmembrane region" description="Helical" evidence="12">
    <location>
        <begin position="6"/>
        <end position="30"/>
    </location>
</feature>
<dbReference type="PANTHER" id="PTHR45436">
    <property type="entry name" value="SENSOR HISTIDINE KINASE YKOH"/>
    <property type="match status" value="1"/>
</dbReference>
<feature type="transmembrane region" description="Helical" evidence="12">
    <location>
        <begin position="176"/>
        <end position="196"/>
    </location>
</feature>
<evidence type="ECO:0000256" key="5">
    <source>
        <dbReference type="ARBA" id="ARBA00022679"/>
    </source>
</evidence>
<dbReference type="PROSITE" id="PS50109">
    <property type="entry name" value="HIS_KIN"/>
    <property type="match status" value="1"/>
</dbReference>
<keyword evidence="8 12" id="KW-1133">Transmembrane helix</keyword>
<proteinExistence type="predicted"/>
<dbReference type="Gene3D" id="6.10.340.10">
    <property type="match status" value="1"/>
</dbReference>
<evidence type="ECO:0000256" key="11">
    <source>
        <dbReference type="SAM" id="MobiDB-lite"/>
    </source>
</evidence>
<dbReference type="Gene3D" id="1.10.287.130">
    <property type="match status" value="1"/>
</dbReference>
<sequence length="491" mass="54043">MTARTRIMLWLLAVMCVVFAGVVLLVRGFLLADVDRRINAGLEQEVGEFRDFAAEATDPRTGRRLVDPYEVVQTHLRSQYPEQFEIHLGLVRRQDRLHSVRQGDPPYDVRQDTALLRRIADDPAPTGQFVTPAGPLRWAKVRALPPADQPGLTPAWFVTGFFVDGVRAPAESAVRLLLIVSLFGLVLAAAVAWVVAGEILAPVRAVRQAAAEISEQDLTRRIPVRGRDDIAALAEQFNAMLDRLEEAFNAQRRFVDDAGHELRTPITIVRGHLEVMGDDPQERAEVVRLCTDELDRMHRIVEDLLLLAKAERPDFVRRGPVYLPELTSDIDAKVRALGDRRWVLEAIGEGEVWLDEQRVTQAVIQLAQNAVQHTGPGDEIRLGSARREGRVSFWVTDTGPGVQPDEVEKIFARFARGSAARGDRGGAGLGLAIVRAIADAHRGSVRVVSTPGQGATFGLDLPEGEDVSRTIPMTTWPPVGSEGSAPTEETP</sequence>
<keyword evidence="7 15" id="KW-0418">Kinase</keyword>
<dbReference type="SUPFAM" id="SSF158472">
    <property type="entry name" value="HAMP domain-like"/>
    <property type="match status" value="1"/>
</dbReference>
<evidence type="ECO:0000256" key="12">
    <source>
        <dbReference type="SAM" id="Phobius"/>
    </source>
</evidence>
<dbReference type="PRINTS" id="PR00344">
    <property type="entry name" value="BCTRLSENSOR"/>
</dbReference>
<keyword evidence="4" id="KW-0597">Phosphoprotein</keyword>
<dbReference type="InterPro" id="IPR050428">
    <property type="entry name" value="TCS_sensor_his_kinase"/>
</dbReference>
<dbReference type="CDD" id="cd06225">
    <property type="entry name" value="HAMP"/>
    <property type="match status" value="1"/>
</dbReference>
<dbReference type="EMBL" id="BMMK01000013">
    <property type="protein sequence ID" value="GGM57565.1"/>
    <property type="molecule type" value="Genomic_DNA"/>
</dbReference>
<dbReference type="PANTHER" id="PTHR45436:SF5">
    <property type="entry name" value="SENSOR HISTIDINE KINASE TRCS"/>
    <property type="match status" value="1"/>
</dbReference>
<evidence type="ECO:0000313" key="16">
    <source>
        <dbReference type="Proteomes" id="UP000637578"/>
    </source>
</evidence>
<dbReference type="InterPro" id="IPR003660">
    <property type="entry name" value="HAMP_dom"/>
</dbReference>
<feature type="domain" description="Histidine kinase" evidence="13">
    <location>
        <begin position="257"/>
        <end position="465"/>
    </location>
</feature>
<evidence type="ECO:0000259" key="13">
    <source>
        <dbReference type="PROSITE" id="PS50109"/>
    </source>
</evidence>
<reference evidence="15" key="2">
    <citation type="submission" date="2020-09" db="EMBL/GenBank/DDBJ databases">
        <authorList>
            <person name="Sun Q."/>
            <person name="Zhou Y."/>
        </authorList>
    </citation>
    <scope>NUCLEOTIDE SEQUENCE</scope>
    <source>
        <strain evidence="15">CGMCC 4.5737</strain>
    </source>
</reference>
<dbReference type="GO" id="GO:0005886">
    <property type="term" value="C:plasma membrane"/>
    <property type="evidence" value="ECO:0007669"/>
    <property type="project" value="UniProtKB-SubCell"/>
</dbReference>
<evidence type="ECO:0000256" key="6">
    <source>
        <dbReference type="ARBA" id="ARBA00022692"/>
    </source>
</evidence>
<accession>A0A8J3CC67</accession>
<dbReference type="GO" id="GO:0000155">
    <property type="term" value="F:phosphorelay sensor kinase activity"/>
    <property type="evidence" value="ECO:0007669"/>
    <property type="project" value="InterPro"/>
</dbReference>
<gene>
    <name evidence="15" type="ORF">GCM10012275_30900</name>
</gene>
<dbReference type="FunFam" id="1.10.287.130:FF:000001">
    <property type="entry name" value="Two-component sensor histidine kinase"/>
    <property type="match status" value="1"/>
</dbReference>
<dbReference type="InterPro" id="IPR004358">
    <property type="entry name" value="Sig_transdc_His_kin-like_C"/>
</dbReference>
<dbReference type="InterPro" id="IPR036890">
    <property type="entry name" value="HATPase_C_sf"/>
</dbReference>
<dbReference type="SUPFAM" id="SSF47384">
    <property type="entry name" value="Homodimeric domain of signal transducing histidine kinase"/>
    <property type="match status" value="1"/>
</dbReference>
<evidence type="ECO:0000256" key="8">
    <source>
        <dbReference type="ARBA" id="ARBA00022989"/>
    </source>
</evidence>
<keyword evidence="9" id="KW-0902">Two-component regulatory system</keyword>
<dbReference type="SUPFAM" id="SSF55874">
    <property type="entry name" value="ATPase domain of HSP90 chaperone/DNA topoisomerase II/histidine kinase"/>
    <property type="match status" value="1"/>
</dbReference>
<evidence type="ECO:0000256" key="7">
    <source>
        <dbReference type="ARBA" id="ARBA00022777"/>
    </source>
</evidence>
<evidence type="ECO:0000256" key="9">
    <source>
        <dbReference type="ARBA" id="ARBA00023012"/>
    </source>
</evidence>
<evidence type="ECO:0000256" key="10">
    <source>
        <dbReference type="ARBA" id="ARBA00023136"/>
    </source>
</evidence>
<dbReference type="AlphaFoldDB" id="A0A8J3CC67"/>
<dbReference type="SMART" id="SM00387">
    <property type="entry name" value="HATPase_c"/>
    <property type="match status" value="1"/>
</dbReference>
<dbReference type="InterPro" id="IPR005467">
    <property type="entry name" value="His_kinase_dom"/>
</dbReference>
<evidence type="ECO:0000313" key="15">
    <source>
        <dbReference type="EMBL" id="GGM57565.1"/>
    </source>
</evidence>
<dbReference type="InterPro" id="IPR036097">
    <property type="entry name" value="HisK_dim/P_sf"/>
</dbReference>
<comment type="catalytic activity">
    <reaction evidence="1">
        <text>ATP + protein L-histidine = ADP + protein N-phospho-L-histidine.</text>
        <dbReference type="EC" id="2.7.13.3"/>
    </reaction>
</comment>
<dbReference type="PROSITE" id="PS50885">
    <property type="entry name" value="HAMP"/>
    <property type="match status" value="1"/>
</dbReference>
<feature type="region of interest" description="Disordered" evidence="11">
    <location>
        <begin position="456"/>
        <end position="491"/>
    </location>
</feature>
<dbReference type="InterPro" id="IPR003594">
    <property type="entry name" value="HATPase_dom"/>
</dbReference>
<keyword evidence="10 12" id="KW-0472">Membrane</keyword>
<keyword evidence="16" id="KW-1185">Reference proteome</keyword>
<dbReference type="EC" id="2.7.13.3" evidence="3"/>
<evidence type="ECO:0000256" key="2">
    <source>
        <dbReference type="ARBA" id="ARBA00004236"/>
    </source>
</evidence>
<feature type="domain" description="HAMP" evidence="14">
    <location>
        <begin position="197"/>
        <end position="249"/>
    </location>
</feature>
<dbReference type="Gene3D" id="3.30.565.10">
    <property type="entry name" value="Histidine kinase-like ATPase, C-terminal domain"/>
    <property type="match status" value="1"/>
</dbReference>
<dbReference type="InterPro" id="IPR003661">
    <property type="entry name" value="HisK_dim/P_dom"/>
</dbReference>
<name>A0A8J3CC67_9PSEU</name>
<keyword evidence="6 12" id="KW-0812">Transmembrane</keyword>
<dbReference type="Proteomes" id="UP000637578">
    <property type="component" value="Unassembled WGS sequence"/>
</dbReference>
<dbReference type="Pfam" id="PF00672">
    <property type="entry name" value="HAMP"/>
    <property type="match status" value="1"/>
</dbReference>